<evidence type="ECO:0000256" key="6">
    <source>
        <dbReference type="ARBA" id="ARBA00022475"/>
    </source>
</evidence>
<feature type="transmembrane region" description="Helical" evidence="12">
    <location>
        <begin position="323"/>
        <end position="342"/>
    </location>
</feature>
<feature type="transmembrane region" description="Helical" evidence="12">
    <location>
        <begin position="101"/>
        <end position="121"/>
    </location>
</feature>
<dbReference type="GO" id="GO:0015297">
    <property type="term" value="F:antiporter activity"/>
    <property type="evidence" value="ECO:0007669"/>
    <property type="project" value="InterPro"/>
</dbReference>
<dbReference type="InterPro" id="IPR048279">
    <property type="entry name" value="MdtK-like"/>
</dbReference>
<gene>
    <name evidence="13" type="ORF">GCM10007932_37560</name>
</gene>
<evidence type="ECO:0000256" key="8">
    <source>
        <dbReference type="ARBA" id="ARBA00022989"/>
    </source>
</evidence>
<dbReference type="GO" id="GO:0042910">
    <property type="term" value="F:xenobiotic transmembrane transporter activity"/>
    <property type="evidence" value="ECO:0007669"/>
    <property type="project" value="InterPro"/>
</dbReference>
<keyword evidence="6" id="KW-1003">Cell membrane</keyword>
<dbReference type="NCBIfam" id="TIGR00797">
    <property type="entry name" value="matE"/>
    <property type="match status" value="1"/>
</dbReference>
<dbReference type="RefSeq" id="WP_126608565.1">
    <property type="nucleotide sequence ID" value="NZ_AP025145.1"/>
</dbReference>
<dbReference type="PANTHER" id="PTHR43823:SF3">
    <property type="entry name" value="MULTIDRUG EXPORT PROTEIN MEPA"/>
    <property type="match status" value="1"/>
</dbReference>
<evidence type="ECO:0000256" key="12">
    <source>
        <dbReference type="SAM" id="Phobius"/>
    </source>
</evidence>
<feature type="transmembrane region" description="Helical" evidence="12">
    <location>
        <begin position="422"/>
        <end position="441"/>
    </location>
</feature>
<dbReference type="EMBL" id="BSNX01000055">
    <property type="protein sequence ID" value="GLQ74395.1"/>
    <property type="molecule type" value="Genomic_DNA"/>
</dbReference>
<reference evidence="14" key="1">
    <citation type="journal article" date="2019" name="Int. J. Syst. Evol. Microbiol.">
        <title>The Global Catalogue of Microorganisms (GCM) 10K type strain sequencing project: providing services to taxonomists for standard genome sequencing and annotation.</title>
        <authorList>
            <consortium name="The Broad Institute Genomics Platform"/>
            <consortium name="The Broad Institute Genome Sequencing Center for Infectious Disease"/>
            <person name="Wu L."/>
            <person name="Ma J."/>
        </authorList>
    </citation>
    <scope>NUCLEOTIDE SEQUENCE [LARGE SCALE GENOMIC DNA]</scope>
    <source>
        <strain evidence="14">NBRC 15640</strain>
    </source>
</reference>
<keyword evidence="10" id="KW-0046">Antibiotic resistance</keyword>
<feature type="transmembrane region" description="Helical" evidence="12">
    <location>
        <begin position="286"/>
        <end position="311"/>
    </location>
</feature>
<evidence type="ECO:0000256" key="5">
    <source>
        <dbReference type="ARBA" id="ARBA00022448"/>
    </source>
</evidence>
<evidence type="ECO:0000256" key="1">
    <source>
        <dbReference type="ARBA" id="ARBA00004429"/>
    </source>
</evidence>
<sequence length="457" mass="49640">MSARNTSKEASTQQLANTPIFPLFMQTAIPICIGMLVIGLYNLVDGIFIARWVGADAIGAVSMVFPMQMLIASVGAMISSGTAAILTRLIGEGKLSDAGNVAGNAVFLTATLSVIFFVIGWQHLDAVLEFLAVSPAFYDQAFQYAQPIVLTAIVAMMLPVFGDVFRAEGKAQIMMLLMLTSSVLNIVLDYLFIVVMKWGVSGAAWATVLSQVVSMSIGIYMYLKGKTLVRFSFQFNVRLWGSIAALGVPVLVAQMGMAIQTGLVNFQFTEIASKDWISAYGILGRLSIFIILPMIAMLIAFQTICGFNLGAKAMGRVQQSIKVALTAMVAYSSFVTLLLITVPEWLMGVFTTEQELISYGKIIIFATIWGLPLAGINMLATGFYQAKGNAKLATMYSLLRVVFIMSPLLFILPYFFDLEGVFLAIVASDILAAGITLLLCFKEYKKLSEPELSYVDV</sequence>
<feature type="transmembrane region" description="Helical" evidence="12">
    <location>
        <begin position="20"/>
        <end position="44"/>
    </location>
</feature>
<keyword evidence="9 12" id="KW-0472">Membrane</keyword>
<evidence type="ECO:0000256" key="10">
    <source>
        <dbReference type="ARBA" id="ARBA00023251"/>
    </source>
</evidence>
<dbReference type="AlphaFoldDB" id="A0AAV5NUW4"/>
<feature type="transmembrane region" description="Helical" evidence="12">
    <location>
        <begin position="173"/>
        <end position="196"/>
    </location>
</feature>
<dbReference type="InterPro" id="IPR051327">
    <property type="entry name" value="MATE_MepA_subfamily"/>
</dbReference>
<keyword evidence="7 12" id="KW-0812">Transmembrane</keyword>
<organism evidence="13 14">
    <name type="scientific">Vibrio penaeicida</name>
    <dbReference type="NCBI Taxonomy" id="104609"/>
    <lineage>
        <taxon>Bacteria</taxon>
        <taxon>Pseudomonadati</taxon>
        <taxon>Pseudomonadota</taxon>
        <taxon>Gammaproteobacteria</taxon>
        <taxon>Vibrionales</taxon>
        <taxon>Vibrionaceae</taxon>
        <taxon>Vibrio</taxon>
    </lineage>
</organism>
<evidence type="ECO:0000256" key="2">
    <source>
        <dbReference type="ARBA" id="ARBA00008417"/>
    </source>
</evidence>
<dbReference type="Pfam" id="PF01554">
    <property type="entry name" value="MatE"/>
    <property type="match status" value="2"/>
</dbReference>
<dbReference type="InterPro" id="IPR045070">
    <property type="entry name" value="MATE_MepA-like"/>
</dbReference>
<feature type="transmembrane region" description="Helical" evidence="12">
    <location>
        <begin position="396"/>
        <end position="416"/>
    </location>
</feature>
<dbReference type="PIRSF" id="PIRSF006603">
    <property type="entry name" value="DinF"/>
    <property type="match status" value="1"/>
</dbReference>
<feature type="transmembrane region" description="Helical" evidence="12">
    <location>
        <begin position="202"/>
        <end position="223"/>
    </location>
</feature>
<evidence type="ECO:0000313" key="13">
    <source>
        <dbReference type="EMBL" id="GLQ74395.1"/>
    </source>
</evidence>
<keyword evidence="5" id="KW-0813">Transport</keyword>
<keyword evidence="8 12" id="KW-1133">Transmembrane helix</keyword>
<dbReference type="InterPro" id="IPR002528">
    <property type="entry name" value="MATE_fam"/>
</dbReference>
<feature type="transmembrane region" description="Helical" evidence="12">
    <location>
        <begin position="141"/>
        <end position="161"/>
    </location>
</feature>
<comment type="similarity">
    <text evidence="2">Belongs to the multi antimicrobial extrusion (MATE) (TC 2.A.66.1) family. MepA subfamily.</text>
</comment>
<proteinExistence type="inferred from homology"/>
<evidence type="ECO:0000256" key="7">
    <source>
        <dbReference type="ARBA" id="ARBA00022692"/>
    </source>
</evidence>
<dbReference type="CDD" id="cd13143">
    <property type="entry name" value="MATE_MepA_like"/>
    <property type="match status" value="1"/>
</dbReference>
<accession>A0AAV5NUW4</accession>
<dbReference type="Proteomes" id="UP001156690">
    <property type="component" value="Unassembled WGS sequence"/>
</dbReference>
<keyword evidence="14" id="KW-1185">Reference proteome</keyword>
<feature type="transmembrane region" description="Helical" evidence="12">
    <location>
        <begin position="64"/>
        <end position="89"/>
    </location>
</feature>
<evidence type="ECO:0000256" key="4">
    <source>
        <dbReference type="ARBA" id="ARBA00022106"/>
    </source>
</evidence>
<protein>
    <recommendedName>
        <fullName evidence="4">Multidrug export protein MepA</fullName>
    </recommendedName>
    <alternativeName>
        <fullName evidence="3">Multidrug resistance protein NorM</fullName>
    </alternativeName>
    <alternativeName>
        <fullName evidence="11">Na(+)/drug antiporter</fullName>
    </alternativeName>
</protein>
<evidence type="ECO:0000256" key="9">
    <source>
        <dbReference type="ARBA" id="ARBA00023136"/>
    </source>
</evidence>
<evidence type="ECO:0000256" key="3">
    <source>
        <dbReference type="ARBA" id="ARBA00013489"/>
    </source>
</evidence>
<evidence type="ECO:0000313" key="14">
    <source>
        <dbReference type="Proteomes" id="UP001156690"/>
    </source>
</evidence>
<comment type="subcellular location">
    <subcellularLocation>
        <location evidence="1">Cell inner membrane</location>
        <topology evidence="1">Multi-pass membrane protein</topology>
    </subcellularLocation>
</comment>
<evidence type="ECO:0000256" key="11">
    <source>
        <dbReference type="ARBA" id="ARBA00030855"/>
    </source>
</evidence>
<comment type="caution">
    <text evidence="13">The sequence shown here is derived from an EMBL/GenBank/DDBJ whole genome shotgun (WGS) entry which is preliminary data.</text>
</comment>
<name>A0AAV5NUW4_9VIBR</name>
<feature type="transmembrane region" description="Helical" evidence="12">
    <location>
        <begin position="243"/>
        <end position="266"/>
    </location>
</feature>
<dbReference type="PANTHER" id="PTHR43823">
    <property type="entry name" value="SPORULATION PROTEIN YKVU"/>
    <property type="match status" value="1"/>
</dbReference>
<dbReference type="GO" id="GO:0046677">
    <property type="term" value="P:response to antibiotic"/>
    <property type="evidence" value="ECO:0007669"/>
    <property type="project" value="UniProtKB-KW"/>
</dbReference>
<dbReference type="GO" id="GO:0005886">
    <property type="term" value="C:plasma membrane"/>
    <property type="evidence" value="ECO:0007669"/>
    <property type="project" value="UniProtKB-SubCell"/>
</dbReference>
<feature type="transmembrane region" description="Helical" evidence="12">
    <location>
        <begin position="362"/>
        <end position="384"/>
    </location>
</feature>